<reference evidence="1 2" key="1">
    <citation type="submission" date="2024-01" db="EMBL/GenBank/DDBJ databases">
        <title>Complete genome of Cladobotryum mycophilum ATHUM6906.</title>
        <authorList>
            <person name="Christinaki A.C."/>
            <person name="Myridakis A.I."/>
            <person name="Kouvelis V.N."/>
        </authorList>
    </citation>
    <scope>NUCLEOTIDE SEQUENCE [LARGE SCALE GENOMIC DNA]</scope>
    <source>
        <strain evidence="1 2">ATHUM6906</strain>
    </source>
</reference>
<proteinExistence type="predicted"/>
<dbReference type="EMBL" id="JAVFKD010000016">
    <property type="protein sequence ID" value="KAK5988129.1"/>
    <property type="molecule type" value="Genomic_DNA"/>
</dbReference>
<organism evidence="1 2">
    <name type="scientific">Cladobotryum mycophilum</name>
    <dbReference type="NCBI Taxonomy" id="491253"/>
    <lineage>
        <taxon>Eukaryota</taxon>
        <taxon>Fungi</taxon>
        <taxon>Dikarya</taxon>
        <taxon>Ascomycota</taxon>
        <taxon>Pezizomycotina</taxon>
        <taxon>Sordariomycetes</taxon>
        <taxon>Hypocreomycetidae</taxon>
        <taxon>Hypocreales</taxon>
        <taxon>Hypocreaceae</taxon>
        <taxon>Cladobotryum</taxon>
    </lineage>
</organism>
<sequence length="775" mass="86617">MPSHRRLVHRHMRRLLSKAPQDLLPGEARFYSFYQPSLQGGVHTITAEQTIEADGQKQVIKSEEQNVNIIAPKYNLPPDIVDSVYPPSGGSAPVTVLPHIVFKDPHMPWERSPGYVDYKAEDNDIRSIPSWMVLLVFTIDELKLEQTEFQTILKPVGLGAEDARQGETMAVKMRAKDTAKLDNVVNVIPFNPIKDAHDAEGPVDVLFMKKELFTSLFTTVDPVTKQSRLDVAQYKYMAHVRQVATDGMASAGADEDTGLFSIVISPRTGPLGLDKATTTVVHLVSLDMRKGLSPILDKDRVAMVSLHSWTYNCLPSEGDASPKERLIHLGEKINVLHPQMPDEADTPGSVQEIITKRQQDGYTLVRHRTITGESTAAMTRGPLVPNPIRHPLRDGFNIQSNFGSDLQILDPKLSLMDITYASAWQLGKTLAMGDEAFSASLTRLRGVIHGAAVGESKIDVHRILGTHKSRKDTLLGMHDLVKSLNHLSERLMEQGDLATAVDGNRWDYSTSYDGADLVDISMHSPHISTRMHSHADAAALSSAQATDGTMYNEHNCPENSDFAYVYSWVLDKLHLANVPAHYLLPDPSYLPQETLRFFYLDENWTDALVDGALSLANHWGYTPKEDFCRTAIKKTINKKLITPDPALGGWHTQMPRYGFILRSQLLVQFPDITVTPKFAEIRLKMIDNKLEAPKAPILVQNRLSADSMYCLFDCLPGDLDSITFTMPPHQQRFTIGTQIDNTLLKVSFRRIFTIPNHGDRQEKDYKTPIDGPPFP</sequence>
<gene>
    <name evidence="1" type="ORF">PT974_12269</name>
</gene>
<evidence type="ECO:0000313" key="1">
    <source>
        <dbReference type="EMBL" id="KAK5988129.1"/>
    </source>
</evidence>
<dbReference type="Proteomes" id="UP001338125">
    <property type="component" value="Unassembled WGS sequence"/>
</dbReference>
<evidence type="ECO:0000313" key="2">
    <source>
        <dbReference type="Proteomes" id="UP001338125"/>
    </source>
</evidence>
<accession>A0ABR0S834</accession>
<comment type="caution">
    <text evidence="1">The sequence shown here is derived from an EMBL/GenBank/DDBJ whole genome shotgun (WGS) entry which is preliminary data.</text>
</comment>
<protein>
    <submittedName>
        <fullName evidence="1">Uncharacterized protein</fullName>
    </submittedName>
</protein>
<name>A0ABR0S834_9HYPO</name>
<keyword evidence="2" id="KW-1185">Reference proteome</keyword>